<reference evidence="3" key="1">
    <citation type="submission" date="2016-10" db="EMBL/GenBank/DDBJ databases">
        <authorList>
            <person name="Varghese N."/>
            <person name="Submissions S."/>
        </authorList>
    </citation>
    <scope>NUCLEOTIDE SEQUENCE [LARGE SCALE GENOMIC DNA]</scope>
    <source>
        <strain evidence="3">IBRC-M 10043</strain>
    </source>
</reference>
<dbReference type="OrthoDB" id="157493at2157"/>
<organism evidence="2 3">
    <name type="scientific">Halorientalis persicus</name>
    <dbReference type="NCBI Taxonomy" id="1367881"/>
    <lineage>
        <taxon>Archaea</taxon>
        <taxon>Methanobacteriati</taxon>
        <taxon>Methanobacteriota</taxon>
        <taxon>Stenosarchaea group</taxon>
        <taxon>Halobacteria</taxon>
        <taxon>Halobacteriales</taxon>
        <taxon>Haloarculaceae</taxon>
        <taxon>Halorientalis</taxon>
    </lineage>
</organism>
<evidence type="ECO:0000313" key="3">
    <source>
        <dbReference type="Proteomes" id="UP000198775"/>
    </source>
</evidence>
<dbReference type="EMBL" id="FOCX01000002">
    <property type="protein sequence ID" value="SEN32930.1"/>
    <property type="molecule type" value="Genomic_DNA"/>
</dbReference>
<dbReference type="InterPro" id="IPR055707">
    <property type="entry name" value="DUF7283"/>
</dbReference>
<feature type="transmembrane region" description="Helical" evidence="1">
    <location>
        <begin position="12"/>
        <end position="30"/>
    </location>
</feature>
<keyword evidence="3" id="KW-1185">Reference proteome</keyword>
<keyword evidence="1" id="KW-0812">Transmembrane</keyword>
<protein>
    <submittedName>
        <fullName evidence="2">Uncharacterized protein</fullName>
    </submittedName>
</protein>
<keyword evidence="1" id="KW-0472">Membrane</keyword>
<dbReference type="Pfam" id="PF23954">
    <property type="entry name" value="DUF7283"/>
    <property type="match status" value="1"/>
</dbReference>
<dbReference type="AlphaFoldDB" id="A0A1H8FMW1"/>
<evidence type="ECO:0000313" key="2">
    <source>
        <dbReference type="EMBL" id="SEN32930.1"/>
    </source>
</evidence>
<name>A0A1H8FMW1_9EURY</name>
<proteinExistence type="predicted"/>
<gene>
    <name evidence="2" type="ORF">SAMN05216388_1002328</name>
</gene>
<evidence type="ECO:0000256" key="1">
    <source>
        <dbReference type="SAM" id="Phobius"/>
    </source>
</evidence>
<dbReference type="RefSeq" id="WP_092657740.1">
    <property type="nucleotide sequence ID" value="NZ_FOCX01000002.1"/>
</dbReference>
<accession>A0A1H8FMW1</accession>
<sequence length="173" mass="18838">MDFEAPADAWYVFLGVSLISVAMAGVALGLPSAAPPDANAAANTIDRVAASTQNASASYEHDADRLWVGTKRIRMESEDGGSAEESISFGQMVFVRHDDDEQLDEVLHGASPTEVYSGTPSQKETKFETDIDDAKDEMNDEARNDEPDWWTANGQLRVRTVNWRGISVTLVDG</sequence>
<keyword evidence="1" id="KW-1133">Transmembrane helix</keyword>
<dbReference type="Proteomes" id="UP000198775">
    <property type="component" value="Unassembled WGS sequence"/>
</dbReference>